<dbReference type="EMBL" id="CM000781">
    <property type="protein sequence ID" value="AQK62176.1"/>
    <property type="molecule type" value="Genomic_DNA"/>
</dbReference>
<protein>
    <submittedName>
        <fullName evidence="1">Uncharacterized protein</fullName>
    </submittedName>
</protein>
<accession>A0A1D6GF25</accession>
<evidence type="ECO:0000313" key="1">
    <source>
        <dbReference type="EMBL" id="AQK62176.1"/>
    </source>
</evidence>
<dbReference type="ExpressionAtlas" id="A0A1D6GF25">
    <property type="expression patterns" value="baseline and differential"/>
</dbReference>
<gene>
    <name evidence="1" type="ORF">ZEAMMB73_Zm00001d013026</name>
</gene>
<sequence length="216" mass="24391">MEEEAPPMELVREKKLSEKIRLCKMEVLKKSHTSVEDSDHIFLESSGLQDGLSCKKDLHSCGTKASDEEISDRLQENHDNTQPSDNHNYSVDQTQLPFLQALLRVQMKRSHRFLDKLPVVHWHLLTDKSIDPTYLVVMTATAAVGAATLLQRVIQIRTKPTPPNPRRPSSVQAFHSSTSCAGHQSRAIRKAVAQSAVHRFSAFKLLKRFSRVSSKN</sequence>
<dbReference type="OrthoDB" id="1919305at2759"/>
<name>A0A1D6GF25_MAIZE</name>
<proteinExistence type="predicted"/>
<dbReference type="InParanoid" id="A0A1D6GF25"/>
<organism evidence="1">
    <name type="scientific">Zea mays</name>
    <name type="common">Maize</name>
    <dbReference type="NCBI Taxonomy" id="4577"/>
    <lineage>
        <taxon>Eukaryota</taxon>
        <taxon>Viridiplantae</taxon>
        <taxon>Streptophyta</taxon>
        <taxon>Embryophyta</taxon>
        <taxon>Tracheophyta</taxon>
        <taxon>Spermatophyta</taxon>
        <taxon>Magnoliopsida</taxon>
        <taxon>Liliopsida</taxon>
        <taxon>Poales</taxon>
        <taxon>Poaceae</taxon>
        <taxon>PACMAD clade</taxon>
        <taxon>Panicoideae</taxon>
        <taxon>Andropogonodae</taxon>
        <taxon>Andropogoneae</taxon>
        <taxon>Tripsacinae</taxon>
        <taxon>Zea</taxon>
    </lineage>
</organism>
<dbReference type="AlphaFoldDB" id="A0A1D6GF25"/>
<reference evidence="1" key="1">
    <citation type="submission" date="2015-12" db="EMBL/GenBank/DDBJ databases">
        <title>Update maize B73 reference genome by single molecule sequencing technologies.</title>
        <authorList>
            <consortium name="Maize Genome Sequencing Project"/>
            <person name="Ware D."/>
        </authorList>
    </citation>
    <scope>NUCLEOTIDE SEQUENCE</scope>
    <source>
        <tissue evidence="1">Seedling</tissue>
    </source>
</reference>